<name>A0A6A5GH15_CAERE</name>
<evidence type="ECO:0000256" key="2">
    <source>
        <dbReference type="ARBA" id="ARBA00005993"/>
    </source>
</evidence>
<evidence type="ECO:0000256" key="11">
    <source>
        <dbReference type="ARBA" id="ARBA00037512"/>
    </source>
</evidence>
<dbReference type="InterPro" id="IPR035500">
    <property type="entry name" value="NHR-like_dom_sf"/>
</dbReference>
<dbReference type="Proteomes" id="UP000483820">
    <property type="component" value="Chromosome V"/>
</dbReference>
<keyword evidence="9 12" id="KW-0675">Receptor</keyword>
<evidence type="ECO:0000256" key="6">
    <source>
        <dbReference type="ARBA" id="ARBA00023015"/>
    </source>
</evidence>
<feature type="domain" description="Nuclear receptor" evidence="14">
    <location>
        <begin position="80"/>
        <end position="155"/>
    </location>
</feature>
<sequence>MFINNIPVDPSVHDAFHAYMSNKPKIVTATGASRMSKAVKKPPSPKASTSEFFKCKTEVDDTPTECASRKKKGVETDMTGQKCRVCGDERANRHYGTIACNGCKGFFRRSIWEERDYVCRYGGRCLIVQEYRNRCRACRFRKCFTVGMDARAVQSERDKSMRKMKRSSRKEATERSTPYSVYSLPSTPAAEGSSGTPQYNVPFVQYLMDLEKSTDGMVDISYNFTNMDPTFSTSVIIETAFREPGIVSKRTLPRWGDMERVATVNDIPVTWCRSFVLCVDYAKALSDFRELEEADQFTLLRNRVVALNWFCHAYKTFKAGCDGVVLVNGTWYPRDPQLQTSLEPGCNNYFRVLSEHLMQNLVLPMRDLEMDDGEFVILKIIVLFKAYCRLSEHGDATIKQTHEKCIDSLYEHIQVQHPDFTPQQISMRISKILLLLPSLEIVFDEQNEEKVSGRQQWQEKKLSEDYNVLIVQSYRVLA</sequence>
<gene>
    <name evidence="16" type="ORF">GCK72_020422</name>
</gene>
<dbReference type="Gene3D" id="3.30.50.10">
    <property type="entry name" value="Erythroid Transcription Factor GATA-1, subunit A"/>
    <property type="match status" value="1"/>
</dbReference>
<dbReference type="KEGG" id="crq:GCK72_020422"/>
<evidence type="ECO:0000256" key="13">
    <source>
        <dbReference type="SAM" id="MobiDB-lite"/>
    </source>
</evidence>
<dbReference type="InterPro" id="IPR001628">
    <property type="entry name" value="Znf_hrmn_rcpt"/>
</dbReference>
<dbReference type="GO" id="GO:0003700">
    <property type="term" value="F:DNA-binding transcription factor activity"/>
    <property type="evidence" value="ECO:0007669"/>
    <property type="project" value="InterPro"/>
</dbReference>
<dbReference type="SMART" id="SM00430">
    <property type="entry name" value="HOLI"/>
    <property type="match status" value="1"/>
</dbReference>
<evidence type="ECO:0000256" key="9">
    <source>
        <dbReference type="ARBA" id="ARBA00023170"/>
    </source>
</evidence>
<keyword evidence="3 12" id="KW-0479">Metal-binding</keyword>
<comment type="similarity">
    <text evidence="2 12">Belongs to the nuclear hormone receptor family.</text>
</comment>
<evidence type="ECO:0000313" key="16">
    <source>
        <dbReference type="EMBL" id="KAF1753865.1"/>
    </source>
</evidence>
<dbReference type="GO" id="GO:0000978">
    <property type="term" value="F:RNA polymerase II cis-regulatory region sequence-specific DNA binding"/>
    <property type="evidence" value="ECO:0007669"/>
    <property type="project" value="InterPro"/>
</dbReference>
<dbReference type="Pfam" id="PF00105">
    <property type="entry name" value="zf-C4"/>
    <property type="match status" value="1"/>
</dbReference>
<dbReference type="PRINTS" id="PR00047">
    <property type="entry name" value="STROIDFINGER"/>
</dbReference>
<accession>A0A6A5GH15</accession>
<dbReference type="InterPro" id="IPR049636">
    <property type="entry name" value="HNF4-like_DBD"/>
</dbReference>
<evidence type="ECO:0000259" key="15">
    <source>
        <dbReference type="PROSITE" id="PS51843"/>
    </source>
</evidence>
<keyword evidence="8 12" id="KW-0804">Transcription</keyword>
<dbReference type="InterPro" id="IPR013088">
    <property type="entry name" value="Znf_NHR/GATA"/>
</dbReference>
<dbReference type="CTD" id="9818128"/>
<keyword evidence="6 12" id="KW-0805">Transcription regulation</keyword>
<keyword evidence="5 12" id="KW-0862">Zinc</keyword>
<reference evidence="16 17" key="1">
    <citation type="submission" date="2019-12" db="EMBL/GenBank/DDBJ databases">
        <title>Chromosome-level assembly of the Caenorhabditis remanei genome.</title>
        <authorList>
            <person name="Teterina A.A."/>
            <person name="Willis J.H."/>
            <person name="Phillips P.C."/>
        </authorList>
    </citation>
    <scope>NUCLEOTIDE SEQUENCE [LARGE SCALE GENOMIC DNA]</scope>
    <source>
        <strain evidence="16 17">PX506</strain>
        <tissue evidence="16">Whole organism</tissue>
    </source>
</reference>
<dbReference type="FunFam" id="1.10.565.10:FF:000045">
    <property type="entry name" value="Nuclear Hormone Receptor family"/>
    <property type="match status" value="1"/>
</dbReference>
<dbReference type="SUPFAM" id="SSF57716">
    <property type="entry name" value="Glucocorticoid receptor-like (DNA-binding domain)"/>
    <property type="match status" value="1"/>
</dbReference>
<evidence type="ECO:0000256" key="1">
    <source>
        <dbReference type="ARBA" id="ARBA00004123"/>
    </source>
</evidence>
<evidence type="ECO:0000256" key="3">
    <source>
        <dbReference type="ARBA" id="ARBA00022723"/>
    </source>
</evidence>
<keyword evidence="7 12" id="KW-0238">DNA-binding</keyword>
<keyword evidence="4 12" id="KW-0863">Zinc-finger</keyword>
<keyword evidence="10 12" id="KW-0539">Nucleus</keyword>
<evidence type="ECO:0000256" key="7">
    <source>
        <dbReference type="ARBA" id="ARBA00023125"/>
    </source>
</evidence>
<dbReference type="PROSITE" id="PS51030">
    <property type="entry name" value="NUCLEAR_REC_DBD_2"/>
    <property type="match status" value="1"/>
</dbReference>
<dbReference type="CDD" id="cd06157">
    <property type="entry name" value="NR_LBD"/>
    <property type="match status" value="1"/>
</dbReference>
<evidence type="ECO:0000259" key="14">
    <source>
        <dbReference type="PROSITE" id="PS51030"/>
    </source>
</evidence>
<proteinExistence type="inferred from homology"/>
<dbReference type="GO" id="GO:0005634">
    <property type="term" value="C:nucleus"/>
    <property type="evidence" value="ECO:0007669"/>
    <property type="project" value="UniProtKB-SubCell"/>
</dbReference>
<dbReference type="PRINTS" id="PR00398">
    <property type="entry name" value="STRDHORMONER"/>
</dbReference>
<evidence type="ECO:0000256" key="8">
    <source>
        <dbReference type="ARBA" id="ARBA00023163"/>
    </source>
</evidence>
<feature type="compositionally biased region" description="Polar residues" evidence="13">
    <location>
        <begin position="175"/>
        <end position="186"/>
    </location>
</feature>
<dbReference type="InterPro" id="IPR000536">
    <property type="entry name" value="Nucl_hrmn_rcpt_lig-bd"/>
</dbReference>
<dbReference type="InterPro" id="IPR052499">
    <property type="entry name" value="C.elegans_NHRs"/>
</dbReference>
<dbReference type="SMART" id="SM00399">
    <property type="entry name" value="ZnF_C4"/>
    <property type="match status" value="1"/>
</dbReference>
<dbReference type="Pfam" id="PF00104">
    <property type="entry name" value="Hormone_recep"/>
    <property type="match status" value="1"/>
</dbReference>
<evidence type="ECO:0000256" key="4">
    <source>
        <dbReference type="ARBA" id="ARBA00022771"/>
    </source>
</evidence>
<dbReference type="AlphaFoldDB" id="A0A6A5GH15"/>
<comment type="function">
    <text evidence="11">Orphan nuclear receptor.</text>
</comment>
<evidence type="ECO:0000256" key="10">
    <source>
        <dbReference type="ARBA" id="ARBA00023242"/>
    </source>
</evidence>
<protein>
    <submittedName>
        <fullName evidence="16">Uncharacterized protein</fullName>
    </submittedName>
</protein>
<comment type="subcellular location">
    <subcellularLocation>
        <location evidence="1 12">Nucleus</location>
    </subcellularLocation>
</comment>
<dbReference type="SUPFAM" id="SSF48508">
    <property type="entry name" value="Nuclear receptor ligand-binding domain"/>
    <property type="match status" value="1"/>
</dbReference>
<feature type="region of interest" description="Disordered" evidence="13">
    <location>
        <begin position="155"/>
        <end position="195"/>
    </location>
</feature>
<dbReference type="RefSeq" id="XP_053582484.1">
    <property type="nucleotide sequence ID" value="XM_053733571.1"/>
</dbReference>
<organism evidence="16 17">
    <name type="scientific">Caenorhabditis remanei</name>
    <name type="common">Caenorhabditis vulgaris</name>
    <dbReference type="NCBI Taxonomy" id="31234"/>
    <lineage>
        <taxon>Eukaryota</taxon>
        <taxon>Metazoa</taxon>
        <taxon>Ecdysozoa</taxon>
        <taxon>Nematoda</taxon>
        <taxon>Chromadorea</taxon>
        <taxon>Rhabditida</taxon>
        <taxon>Rhabditina</taxon>
        <taxon>Rhabditomorpha</taxon>
        <taxon>Rhabditoidea</taxon>
        <taxon>Rhabditidae</taxon>
        <taxon>Peloderinae</taxon>
        <taxon>Caenorhabditis</taxon>
    </lineage>
</organism>
<dbReference type="Gene3D" id="1.10.565.10">
    <property type="entry name" value="Retinoid X Receptor"/>
    <property type="match status" value="1"/>
</dbReference>
<dbReference type="PANTHER" id="PTHR47630:SF8">
    <property type="entry name" value="NUCLEAR HORMONE RECEPTOR FAMILY MEMBER NHR-34"/>
    <property type="match status" value="1"/>
</dbReference>
<dbReference type="InterPro" id="IPR001723">
    <property type="entry name" value="Nuclear_hrmn_rcpt"/>
</dbReference>
<evidence type="ECO:0000256" key="12">
    <source>
        <dbReference type="RuleBase" id="RU004334"/>
    </source>
</evidence>
<dbReference type="EMBL" id="WUAV01000005">
    <property type="protein sequence ID" value="KAF1753865.1"/>
    <property type="molecule type" value="Genomic_DNA"/>
</dbReference>
<dbReference type="PROSITE" id="PS51843">
    <property type="entry name" value="NR_LBD"/>
    <property type="match status" value="1"/>
</dbReference>
<dbReference type="GO" id="GO:0008270">
    <property type="term" value="F:zinc ion binding"/>
    <property type="evidence" value="ECO:0007669"/>
    <property type="project" value="UniProtKB-KW"/>
</dbReference>
<evidence type="ECO:0000313" key="17">
    <source>
        <dbReference type="Proteomes" id="UP000483820"/>
    </source>
</evidence>
<dbReference type="GeneID" id="9818128"/>
<dbReference type="CDD" id="cd06960">
    <property type="entry name" value="NR_DBD_HNF4A"/>
    <property type="match status" value="1"/>
</dbReference>
<evidence type="ECO:0000256" key="5">
    <source>
        <dbReference type="ARBA" id="ARBA00022833"/>
    </source>
</evidence>
<dbReference type="PANTHER" id="PTHR47630">
    <property type="entry name" value="NUCLEAR HORMONE RECEPTOR FAMILY-RELATED-RELATED"/>
    <property type="match status" value="1"/>
</dbReference>
<comment type="caution">
    <text evidence="16">The sequence shown here is derived from an EMBL/GenBank/DDBJ whole genome shotgun (WGS) entry which is preliminary data.</text>
</comment>
<dbReference type="FunFam" id="3.30.50.10:FF:000030">
    <property type="entry name" value="Nuclear Hormone Receptor family"/>
    <property type="match status" value="1"/>
</dbReference>
<feature type="domain" description="NR LBD" evidence="15">
    <location>
        <begin position="199"/>
        <end position="472"/>
    </location>
</feature>
<dbReference type="PROSITE" id="PS00031">
    <property type="entry name" value="NUCLEAR_REC_DBD_1"/>
    <property type="match status" value="1"/>
</dbReference>